<organism evidence="2">
    <name type="scientific">Ralstonia solanacearum</name>
    <name type="common">Pseudomonas solanacearum</name>
    <dbReference type="NCBI Taxonomy" id="305"/>
    <lineage>
        <taxon>Bacteria</taxon>
        <taxon>Pseudomonadati</taxon>
        <taxon>Pseudomonadota</taxon>
        <taxon>Betaproteobacteria</taxon>
        <taxon>Burkholderiales</taxon>
        <taxon>Burkholderiaceae</taxon>
        <taxon>Ralstonia</taxon>
        <taxon>Ralstonia solanacearum species complex</taxon>
    </lineage>
</organism>
<sequence>MDARLPALETALPEIAGRLAKPEARSEQFAAREDIAALLGARLKTIGDPTWSRITLARRLVRYSAGSGGALHRRERSPAGSLIHPTCGLGRFPAPAVHASQHRHRAPAGCATPVSATPQLRENPPPKLLRCTVLGIARDATMPATPWLPAGFHKKRRWRHQKRPVVGDPGTHTPRSTHECPSERRATPRARNRFPGRQIHAGARPHLYQRDAGAGAAADAAAGARSRCGAEHRRLHLRLPRLAAGGAGPGPVEGQDASVRPRHRLPGGAQ</sequence>
<feature type="region of interest" description="Disordered" evidence="1">
    <location>
        <begin position="156"/>
        <end position="205"/>
    </location>
</feature>
<dbReference type="AlphaFoldDB" id="A0A0S4UCS1"/>
<accession>A0A0S4UCS1</accession>
<gene>
    <name evidence="2" type="ORF">PSS4_v1_1290061</name>
</gene>
<feature type="compositionally biased region" description="Basic and acidic residues" evidence="1">
    <location>
        <begin position="176"/>
        <end position="186"/>
    </location>
</feature>
<protein>
    <submittedName>
        <fullName evidence="2">Uncharacterized protein</fullName>
    </submittedName>
</protein>
<reference evidence="2" key="1">
    <citation type="submission" date="2015-10" db="EMBL/GenBank/DDBJ databases">
        <authorList>
            <person name="Gilbert D.G."/>
        </authorList>
    </citation>
    <scope>NUCLEOTIDE SEQUENCE</scope>
    <source>
        <strain evidence="2">Phyl III-seqv23</strain>
    </source>
</reference>
<evidence type="ECO:0000256" key="1">
    <source>
        <dbReference type="SAM" id="MobiDB-lite"/>
    </source>
</evidence>
<feature type="region of interest" description="Disordered" evidence="1">
    <location>
        <begin position="240"/>
        <end position="270"/>
    </location>
</feature>
<proteinExistence type="predicted"/>
<name>A0A0S4UCS1_RALSL</name>
<feature type="compositionally biased region" description="Basic residues" evidence="1">
    <location>
        <begin position="260"/>
        <end position="270"/>
    </location>
</feature>
<evidence type="ECO:0000313" key="2">
    <source>
        <dbReference type="EMBL" id="CUV20013.1"/>
    </source>
</evidence>
<dbReference type="EMBL" id="LN899821">
    <property type="protein sequence ID" value="CUV20013.1"/>
    <property type="molecule type" value="Genomic_DNA"/>
</dbReference>